<proteinExistence type="predicted"/>
<comment type="caution">
    <text evidence="1">The sequence shown here is derived from an EMBL/GenBank/DDBJ whole genome shotgun (WGS) entry which is preliminary data.</text>
</comment>
<gene>
    <name evidence="1" type="ORF">CEXT_368721</name>
</gene>
<keyword evidence="2" id="KW-1185">Reference proteome</keyword>
<sequence length="114" mass="13119">MVYSGQNYGEPADRPFCQNLLDVGSFNFHSALLWGWLGCWGVESRDQDSFEEIRILCPSYLTELGGKMPSERGARIYLVLLLRVLKDRKLYSRKDQYGLYRDGDLFRCISSPIG</sequence>
<reference evidence="1 2" key="1">
    <citation type="submission" date="2021-06" db="EMBL/GenBank/DDBJ databases">
        <title>Caerostris extrusa draft genome.</title>
        <authorList>
            <person name="Kono N."/>
            <person name="Arakawa K."/>
        </authorList>
    </citation>
    <scope>NUCLEOTIDE SEQUENCE [LARGE SCALE GENOMIC DNA]</scope>
</reference>
<protein>
    <submittedName>
        <fullName evidence="1">Uncharacterized protein</fullName>
    </submittedName>
</protein>
<accession>A0AAV4Q8E5</accession>
<name>A0AAV4Q8E5_CAEEX</name>
<evidence type="ECO:0000313" key="1">
    <source>
        <dbReference type="EMBL" id="GIY04656.1"/>
    </source>
</evidence>
<organism evidence="1 2">
    <name type="scientific">Caerostris extrusa</name>
    <name type="common">Bark spider</name>
    <name type="synonym">Caerostris bankana</name>
    <dbReference type="NCBI Taxonomy" id="172846"/>
    <lineage>
        <taxon>Eukaryota</taxon>
        <taxon>Metazoa</taxon>
        <taxon>Ecdysozoa</taxon>
        <taxon>Arthropoda</taxon>
        <taxon>Chelicerata</taxon>
        <taxon>Arachnida</taxon>
        <taxon>Araneae</taxon>
        <taxon>Araneomorphae</taxon>
        <taxon>Entelegynae</taxon>
        <taxon>Araneoidea</taxon>
        <taxon>Araneidae</taxon>
        <taxon>Caerostris</taxon>
    </lineage>
</organism>
<dbReference type="Proteomes" id="UP001054945">
    <property type="component" value="Unassembled WGS sequence"/>
</dbReference>
<dbReference type="AlphaFoldDB" id="A0AAV4Q8E5"/>
<evidence type="ECO:0000313" key="2">
    <source>
        <dbReference type="Proteomes" id="UP001054945"/>
    </source>
</evidence>
<dbReference type="EMBL" id="BPLR01005740">
    <property type="protein sequence ID" value="GIY04656.1"/>
    <property type="molecule type" value="Genomic_DNA"/>
</dbReference>